<protein>
    <submittedName>
        <fullName evidence="1">Uncharacterized protein</fullName>
    </submittedName>
</protein>
<evidence type="ECO:0000313" key="1">
    <source>
        <dbReference type="EMBL" id="EGJ69511.1"/>
    </source>
</evidence>
<sequence length="50" mass="5716">MSSTEPVPCLHLSTILQKQDIADFSQAVDDFNAYQIPKINQKFLIRHLLS</sequence>
<dbReference type="AlphaFoldDB" id="A0A828SSG7"/>
<dbReference type="Proteomes" id="UP000003204">
    <property type="component" value="Unassembled WGS sequence"/>
</dbReference>
<proteinExistence type="predicted"/>
<comment type="caution">
    <text evidence="1">The sequence shown here is derived from an EMBL/GenBank/DDBJ whole genome shotgun (WGS) entry which is preliminary data.</text>
</comment>
<reference evidence="1 2" key="1">
    <citation type="submission" date="2011-04" db="EMBL/GenBank/DDBJ databases">
        <authorList>
            <person name="Weinstock G."/>
            <person name="Sodergren E."/>
            <person name="Clifton S."/>
            <person name="Fulton L."/>
            <person name="Fulton B."/>
            <person name="Courtney L."/>
            <person name="Fronick C."/>
            <person name="Harrison M."/>
            <person name="Strong C."/>
            <person name="Farmer C."/>
            <person name="Delahaunty K."/>
            <person name="Markovic C."/>
            <person name="Hall O."/>
            <person name="Minx P."/>
            <person name="Tomlinson C."/>
            <person name="Mitreva M."/>
            <person name="Hou S."/>
            <person name="Chen J."/>
            <person name="Wollam A."/>
            <person name="Pepin K.H."/>
            <person name="Johnson M."/>
            <person name="Bhonagiri V."/>
            <person name="Zhang X."/>
            <person name="Suruliraj S."/>
            <person name="Warren W."/>
            <person name="Chinwalla A."/>
            <person name="Mardis E.R."/>
            <person name="Wilson R.K."/>
        </authorList>
    </citation>
    <scope>NUCLEOTIDE SEQUENCE [LARGE SCALE GENOMIC DNA]</scope>
    <source>
        <strain evidence="1 2">6014059</strain>
    </source>
</reference>
<organism evidence="1 2">
    <name type="scientific">Acinetobacter baumannii 6014059</name>
    <dbReference type="NCBI Taxonomy" id="525242"/>
    <lineage>
        <taxon>Bacteria</taxon>
        <taxon>Pseudomonadati</taxon>
        <taxon>Pseudomonadota</taxon>
        <taxon>Gammaproteobacteria</taxon>
        <taxon>Moraxellales</taxon>
        <taxon>Moraxellaceae</taxon>
        <taxon>Acinetobacter</taxon>
        <taxon>Acinetobacter calcoaceticus/baumannii complex</taxon>
    </lineage>
</organism>
<evidence type="ECO:0000313" key="2">
    <source>
        <dbReference type="Proteomes" id="UP000003204"/>
    </source>
</evidence>
<gene>
    <name evidence="1" type="ORF">HMPREF0022_00689</name>
</gene>
<name>A0A828SSG7_ACIBA</name>
<accession>A0A828SSG7</accession>
<dbReference type="EMBL" id="ACYS02000017">
    <property type="protein sequence ID" value="EGJ69511.1"/>
    <property type="molecule type" value="Genomic_DNA"/>
</dbReference>